<feature type="compositionally biased region" description="Basic and acidic residues" evidence="2">
    <location>
        <begin position="367"/>
        <end position="383"/>
    </location>
</feature>
<reference evidence="4 5" key="1">
    <citation type="journal article" date="2021" name="Sci. Rep.">
        <title>The genome of the diatom Chaetoceros tenuissimus carries an ancient integrated fragment of an extant virus.</title>
        <authorList>
            <person name="Hongo Y."/>
            <person name="Kimura K."/>
            <person name="Takaki Y."/>
            <person name="Yoshida Y."/>
            <person name="Baba S."/>
            <person name="Kobayashi G."/>
            <person name="Nagasaki K."/>
            <person name="Hano T."/>
            <person name="Tomaru Y."/>
        </authorList>
    </citation>
    <scope>NUCLEOTIDE SEQUENCE [LARGE SCALE GENOMIC DNA]</scope>
    <source>
        <strain evidence="4 5">NIES-3715</strain>
    </source>
</reference>
<evidence type="ECO:0000259" key="3">
    <source>
        <dbReference type="PROSITE" id="PS50217"/>
    </source>
</evidence>
<dbReference type="InterPro" id="IPR004827">
    <property type="entry name" value="bZIP"/>
</dbReference>
<keyword evidence="1" id="KW-0175">Coiled coil</keyword>
<sequence>MTADWPMDPSTETSSDLFGGDLFSDELLDMYHAEDNPMSNLLGGEANTENQTNNDYDGLGAFRPSTSITDFTSILEEQPAPEMTAVVPPEVKSTAVISSVPAVQPCTVSSSSVTAPSPVPAQSVSPAPAPIPVAAVNGKKRSVMEGSQSGTAPKKLATVATVHASNSVTQTRVAPVPVKVESSTQVKTVTPQIVKSVVTNLGANAPKVPPPQHPALKNVATAVVKTVPMTVTSQSAVPKGNHIVANAAKVAPIPTKKDAASTVSCGGHKTEESFKGVAQAAVTNLILSATNPPAAKPTEEAGFTKPVDTSTAHVAALTSNNWVAACAASISGAPPGTAQAAQAAALAAASDPAAAKAARARRATLTADERARQNRDRNREHARNTRLRKKAYVEELKRTLTELVNQRDQAEVEKRHEKQRDLEVREVRYRVMEEFLKLRARGSEQNLLARWIAILEDGFSLTLPKADYRKMACDGGMVRRVSSENQQSLLNSVPNDMSKQVLRGANQSFEDASHVASLMESTLMGTGVHMHYHCDRAHFMMDGIKAVLDWTLKATPQNADVNAPSFILKGCMRATFSPASNKLACAELLFDTGAVIAQLKNIKSQQRLCAVESNALIDSLPPVSTTHSSAVSVVSHGEKDASSDEEGGSAEASVKLEPQTA</sequence>
<evidence type="ECO:0000256" key="2">
    <source>
        <dbReference type="SAM" id="MobiDB-lite"/>
    </source>
</evidence>
<comment type="caution">
    <text evidence="4">The sequence shown here is derived from an EMBL/GenBank/DDBJ whole genome shotgun (WGS) entry which is preliminary data.</text>
</comment>
<feature type="region of interest" description="Disordered" evidence="2">
    <location>
        <begin position="628"/>
        <end position="661"/>
    </location>
</feature>
<proteinExistence type="predicted"/>
<dbReference type="AlphaFoldDB" id="A0AAD3D823"/>
<gene>
    <name evidence="4" type="ORF">CTEN210_16113</name>
</gene>
<feature type="domain" description="BZIP" evidence="3">
    <location>
        <begin position="368"/>
        <end position="413"/>
    </location>
</feature>
<evidence type="ECO:0000313" key="5">
    <source>
        <dbReference type="Proteomes" id="UP001054902"/>
    </source>
</evidence>
<feature type="region of interest" description="Disordered" evidence="2">
    <location>
        <begin position="364"/>
        <end position="384"/>
    </location>
</feature>
<name>A0AAD3D823_9STRA</name>
<organism evidence="4 5">
    <name type="scientific">Chaetoceros tenuissimus</name>
    <dbReference type="NCBI Taxonomy" id="426638"/>
    <lineage>
        <taxon>Eukaryota</taxon>
        <taxon>Sar</taxon>
        <taxon>Stramenopiles</taxon>
        <taxon>Ochrophyta</taxon>
        <taxon>Bacillariophyta</taxon>
        <taxon>Coscinodiscophyceae</taxon>
        <taxon>Chaetocerotophycidae</taxon>
        <taxon>Chaetocerotales</taxon>
        <taxon>Chaetocerotaceae</taxon>
        <taxon>Chaetoceros</taxon>
    </lineage>
</organism>
<accession>A0AAD3D823</accession>
<evidence type="ECO:0000256" key="1">
    <source>
        <dbReference type="SAM" id="Coils"/>
    </source>
</evidence>
<dbReference type="CDD" id="cd14809">
    <property type="entry name" value="bZIP_AUREO-like"/>
    <property type="match status" value="1"/>
</dbReference>
<feature type="coiled-coil region" evidence="1">
    <location>
        <begin position="393"/>
        <end position="420"/>
    </location>
</feature>
<keyword evidence="5" id="KW-1185">Reference proteome</keyword>
<protein>
    <recommendedName>
        <fullName evidence="3">BZIP domain-containing protein</fullName>
    </recommendedName>
</protein>
<dbReference type="EMBL" id="BLLK01000069">
    <property type="protein sequence ID" value="GFH59637.1"/>
    <property type="molecule type" value="Genomic_DNA"/>
</dbReference>
<evidence type="ECO:0000313" key="4">
    <source>
        <dbReference type="EMBL" id="GFH59637.1"/>
    </source>
</evidence>
<dbReference type="Proteomes" id="UP001054902">
    <property type="component" value="Unassembled WGS sequence"/>
</dbReference>
<dbReference type="GO" id="GO:0003700">
    <property type="term" value="F:DNA-binding transcription factor activity"/>
    <property type="evidence" value="ECO:0007669"/>
    <property type="project" value="InterPro"/>
</dbReference>
<dbReference type="PROSITE" id="PS50217">
    <property type="entry name" value="BZIP"/>
    <property type="match status" value="1"/>
</dbReference>